<accession>A0A401T7Z8</accession>
<feature type="non-terminal residue" evidence="2">
    <location>
        <position position="113"/>
    </location>
</feature>
<comment type="caution">
    <text evidence="2">The sequence shown here is derived from an EMBL/GenBank/DDBJ whole genome shotgun (WGS) entry which is preliminary data.</text>
</comment>
<evidence type="ECO:0000256" key="1">
    <source>
        <dbReference type="SAM" id="MobiDB-lite"/>
    </source>
</evidence>
<organism evidence="2 3">
    <name type="scientific">Chiloscyllium punctatum</name>
    <name type="common">Brownbanded bambooshark</name>
    <name type="synonym">Hemiscyllium punctatum</name>
    <dbReference type="NCBI Taxonomy" id="137246"/>
    <lineage>
        <taxon>Eukaryota</taxon>
        <taxon>Metazoa</taxon>
        <taxon>Chordata</taxon>
        <taxon>Craniata</taxon>
        <taxon>Vertebrata</taxon>
        <taxon>Chondrichthyes</taxon>
        <taxon>Elasmobranchii</taxon>
        <taxon>Galeomorphii</taxon>
        <taxon>Galeoidea</taxon>
        <taxon>Orectolobiformes</taxon>
        <taxon>Hemiscylliidae</taxon>
        <taxon>Chiloscyllium</taxon>
    </lineage>
</organism>
<feature type="compositionally biased region" description="Basic residues" evidence="1">
    <location>
        <begin position="82"/>
        <end position="92"/>
    </location>
</feature>
<reference evidence="2 3" key="1">
    <citation type="journal article" date="2018" name="Nat. Ecol. Evol.">
        <title>Shark genomes provide insights into elasmobranch evolution and the origin of vertebrates.</title>
        <authorList>
            <person name="Hara Y"/>
            <person name="Yamaguchi K"/>
            <person name="Onimaru K"/>
            <person name="Kadota M"/>
            <person name="Koyanagi M"/>
            <person name="Keeley SD"/>
            <person name="Tatsumi K"/>
            <person name="Tanaka K"/>
            <person name="Motone F"/>
            <person name="Kageyama Y"/>
            <person name="Nozu R"/>
            <person name="Adachi N"/>
            <person name="Nishimura O"/>
            <person name="Nakagawa R"/>
            <person name="Tanegashima C"/>
            <person name="Kiyatake I"/>
            <person name="Matsumoto R"/>
            <person name="Murakumo K"/>
            <person name="Nishida K"/>
            <person name="Terakita A"/>
            <person name="Kuratani S"/>
            <person name="Sato K"/>
            <person name="Hyodo S Kuraku.S."/>
        </authorList>
    </citation>
    <scope>NUCLEOTIDE SEQUENCE [LARGE SCALE GENOMIC DNA]</scope>
</reference>
<dbReference type="AlphaFoldDB" id="A0A401T7Z8"/>
<feature type="compositionally biased region" description="Basic and acidic residues" evidence="1">
    <location>
        <begin position="7"/>
        <end position="19"/>
    </location>
</feature>
<name>A0A401T7Z8_CHIPU</name>
<protein>
    <submittedName>
        <fullName evidence="2">Uncharacterized protein</fullName>
    </submittedName>
</protein>
<proteinExistence type="predicted"/>
<feature type="region of interest" description="Disordered" evidence="1">
    <location>
        <begin position="82"/>
        <end position="113"/>
    </location>
</feature>
<dbReference type="Proteomes" id="UP000287033">
    <property type="component" value="Unassembled WGS sequence"/>
</dbReference>
<keyword evidence="3" id="KW-1185">Reference proteome</keyword>
<feature type="compositionally biased region" description="Basic and acidic residues" evidence="1">
    <location>
        <begin position="40"/>
        <end position="50"/>
    </location>
</feature>
<evidence type="ECO:0000313" key="2">
    <source>
        <dbReference type="EMBL" id="GCC38793.1"/>
    </source>
</evidence>
<dbReference type="EMBL" id="BEZZ01015023">
    <property type="protein sequence ID" value="GCC38793.1"/>
    <property type="molecule type" value="Genomic_DNA"/>
</dbReference>
<evidence type="ECO:0000313" key="3">
    <source>
        <dbReference type="Proteomes" id="UP000287033"/>
    </source>
</evidence>
<sequence>MAGRGDGSGDLRGRGDGWRQGRRRVREAEREMNIRNARVSGDRGRREAAEKPLQGRGRRGGGWWEVGPNLGLRAGSAIGACPRRRGSRMRRRLQPEGDVTETTWIQAGSDHGE</sequence>
<gene>
    <name evidence="2" type="ORF">chiPu_0023070</name>
</gene>
<feature type="region of interest" description="Disordered" evidence="1">
    <location>
        <begin position="1"/>
        <end position="62"/>
    </location>
</feature>